<accession>A0A4Z2ISK9</accession>
<protein>
    <submittedName>
        <fullName evidence="2">Uncharacterized protein</fullName>
    </submittedName>
</protein>
<organism evidence="2 3">
    <name type="scientific">Liparis tanakae</name>
    <name type="common">Tanaka's snailfish</name>
    <dbReference type="NCBI Taxonomy" id="230148"/>
    <lineage>
        <taxon>Eukaryota</taxon>
        <taxon>Metazoa</taxon>
        <taxon>Chordata</taxon>
        <taxon>Craniata</taxon>
        <taxon>Vertebrata</taxon>
        <taxon>Euteleostomi</taxon>
        <taxon>Actinopterygii</taxon>
        <taxon>Neopterygii</taxon>
        <taxon>Teleostei</taxon>
        <taxon>Neoteleostei</taxon>
        <taxon>Acanthomorphata</taxon>
        <taxon>Eupercaria</taxon>
        <taxon>Perciformes</taxon>
        <taxon>Cottioidei</taxon>
        <taxon>Cottales</taxon>
        <taxon>Liparidae</taxon>
        <taxon>Liparis</taxon>
    </lineage>
</organism>
<evidence type="ECO:0000256" key="1">
    <source>
        <dbReference type="SAM" id="MobiDB-lite"/>
    </source>
</evidence>
<feature type="region of interest" description="Disordered" evidence="1">
    <location>
        <begin position="70"/>
        <end position="96"/>
    </location>
</feature>
<evidence type="ECO:0000313" key="2">
    <source>
        <dbReference type="EMBL" id="TNN80885.1"/>
    </source>
</evidence>
<dbReference type="AlphaFoldDB" id="A0A4Z2ISK9"/>
<feature type="compositionally biased region" description="Basic and acidic residues" evidence="1">
    <location>
        <begin position="72"/>
        <end position="81"/>
    </location>
</feature>
<keyword evidence="3" id="KW-1185">Reference proteome</keyword>
<reference evidence="2 3" key="1">
    <citation type="submission" date="2019-03" db="EMBL/GenBank/DDBJ databases">
        <title>First draft genome of Liparis tanakae, snailfish: a comprehensive survey of snailfish specific genes.</title>
        <authorList>
            <person name="Kim W."/>
            <person name="Song I."/>
            <person name="Jeong J.-H."/>
            <person name="Kim D."/>
            <person name="Kim S."/>
            <person name="Ryu S."/>
            <person name="Song J.Y."/>
            <person name="Lee S.K."/>
        </authorList>
    </citation>
    <scope>NUCLEOTIDE SEQUENCE [LARGE SCALE GENOMIC DNA]</scope>
    <source>
        <tissue evidence="2">Muscle</tissue>
    </source>
</reference>
<dbReference type="Proteomes" id="UP000314294">
    <property type="component" value="Unassembled WGS sequence"/>
</dbReference>
<sequence length="96" mass="10246">MVILPRGSLSASMSRNTTGLLAGREENSLAATTPGVLYLTRYRIRSMAAQLTGSGGPAGHGSWWCLHVTSRGPDKRTRGGETKTATPGGRFRKDEN</sequence>
<comment type="caution">
    <text evidence="2">The sequence shown here is derived from an EMBL/GenBank/DDBJ whole genome shotgun (WGS) entry which is preliminary data.</text>
</comment>
<name>A0A4Z2ISK9_9TELE</name>
<gene>
    <name evidence="2" type="ORF">EYF80_008890</name>
</gene>
<proteinExistence type="predicted"/>
<dbReference type="EMBL" id="SRLO01000050">
    <property type="protein sequence ID" value="TNN80885.1"/>
    <property type="molecule type" value="Genomic_DNA"/>
</dbReference>
<evidence type="ECO:0000313" key="3">
    <source>
        <dbReference type="Proteomes" id="UP000314294"/>
    </source>
</evidence>